<dbReference type="EMBL" id="OZ019897">
    <property type="protein sequence ID" value="CAK9226108.1"/>
    <property type="molecule type" value="Genomic_DNA"/>
</dbReference>
<dbReference type="SUPFAM" id="SSF47446">
    <property type="entry name" value="Signal peptide-binding domain"/>
    <property type="match status" value="1"/>
</dbReference>
<evidence type="ECO:0000313" key="3">
    <source>
        <dbReference type="Proteomes" id="UP001497512"/>
    </source>
</evidence>
<dbReference type="PANTHER" id="PTHR11564">
    <property type="entry name" value="SIGNAL RECOGNITION PARTICLE 54K PROTEIN SRP54"/>
    <property type="match status" value="1"/>
</dbReference>
<reference evidence="2" key="1">
    <citation type="submission" date="2024-02" db="EMBL/GenBank/DDBJ databases">
        <authorList>
            <consortium name="ELIXIR-Norway"/>
            <consortium name="Elixir Norway"/>
        </authorList>
    </citation>
    <scope>NUCLEOTIDE SEQUENCE</scope>
</reference>
<accession>A0ABP0UQ95</accession>
<proteinExistence type="predicted"/>
<evidence type="ECO:0000313" key="2">
    <source>
        <dbReference type="EMBL" id="CAK9226108.1"/>
    </source>
</evidence>
<dbReference type="Gene3D" id="1.10.260.30">
    <property type="entry name" value="Signal recognition particle, SRP54 subunit, M-domain"/>
    <property type="match status" value="1"/>
</dbReference>
<sequence length="147" mass="16668">MVQAELGGRISRALQQMSNATFIDEKVLAECMGDWSAFMDKIDEVVPMDQQSELMQKLTKGNFTLRIMYEQFQNIQNMGPLSQVMSMVPGFSQESMPKGCENESHTKVKKFITMMDSMTNEQLDSSNPKLMTEMHIYKVAHGSGRSI</sequence>
<dbReference type="Proteomes" id="UP001497512">
    <property type="component" value="Chromosome 5"/>
</dbReference>
<name>A0ABP0UQ95_9BRYO</name>
<dbReference type="PANTHER" id="PTHR11564:SF5">
    <property type="entry name" value="SIGNAL RECOGNITION PARTICLE SUBUNIT SRP54"/>
    <property type="match status" value="1"/>
</dbReference>
<dbReference type="InterPro" id="IPR004125">
    <property type="entry name" value="Signal_recog_particle_SRP54_M"/>
</dbReference>
<dbReference type="InterPro" id="IPR042101">
    <property type="entry name" value="SRP54_N_sf"/>
</dbReference>
<organism evidence="2 3">
    <name type="scientific">Sphagnum troendelagicum</name>
    <dbReference type="NCBI Taxonomy" id="128251"/>
    <lineage>
        <taxon>Eukaryota</taxon>
        <taxon>Viridiplantae</taxon>
        <taxon>Streptophyta</taxon>
        <taxon>Embryophyta</taxon>
        <taxon>Bryophyta</taxon>
        <taxon>Sphagnophytina</taxon>
        <taxon>Sphagnopsida</taxon>
        <taxon>Sphagnales</taxon>
        <taxon>Sphagnaceae</taxon>
        <taxon>Sphagnum</taxon>
    </lineage>
</organism>
<dbReference type="Pfam" id="PF02978">
    <property type="entry name" value="SRP_SPB"/>
    <property type="match status" value="1"/>
</dbReference>
<protein>
    <recommendedName>
        <fullName evidence="1">Signal recognition particle SRP54 subunit M-domain domain-containing protein</fullName>
    </recommendedName>
</protein>
<keyword evidence="3" id="KW-1185">Reference proteome</keyword>
<dbReference type="InterPro" id="IPR022941">
    <property type="entry name" value="SRP54"/>
</dbReference>
<dbReference type="InterPro" id="IPR036891">
    <property type="entry name" value="Signal_recog_part_SRP54_M_sf"/>
</dbReference>
<evidence type="ECO:0000259" key="1">
    <source>
        <dbReference type="Pfam" id="PF02978"/>
    </source>
</evidence>
<feature type="domain" description="Signal recognition particle SRP54 subunit M-domain" evidence="1">
    <location>
        <begin position="62"/>
        <end position="146"/>
    </location>
</feature>
<gene>
    <name evidence="2" type="ORF">CSSPTR1EN2_LOCUS18074</name>
</gene>
<dbReference type="Gene3D" id="1.20.120.140">
    <property type="entry name" value="Signal recognition particle SRP54, nucleotide-binding domain"/>
    <property type="match status" value="1"/>
</dbReference>